<evidence type="ECO:0000313" key="2">
    <source>
        <dbReference type="EMBL" id="QIE58629.1"/>
    </source>
</evidence>
<dbReference type="AlphaFoldDB" id="A0A6G6GJ98"/>
<reference evidence="2 3" key="1">
    <citation type="submission" date="2020-02" db="EMBL/GenBank/DDBJ databases">
        <title>Complete genome sequence of Flavobacteriaceae bacterium.</title>
        <authorList>
            <person name="Kim S.-J."/>
            <person name="Kim Y.-S."/>
            <person name="Kim K.-H."/>
        </authorList>
    </citation>
    <scope>NUCLEOTIDE SEQUENCE [LARGE SCALE GENOMIC DNA]</scope>
    <source>
        <strain evidence="2 3">RR4-40</strain>
    </source>
</reference>
<evidence type="ECO:0000313" key="3">
    <source>
        <dbReference type="Proteomes" id="UP000505306"/>
    </source>
</evidence>
<dbReference type="EMBL" id="CP049057">
    <property type="protein sequence ID" value="QIE58629.1"/>
    <property type="molecule type" value="Genomic_DNA"/>
</dbReference>
<proteinExistence type="predicted"/>
<dbReference type="Proteomes" id="UP000505306">
    <property type="component" value="Chromosome"/>
</dbReference>
<name>A0A6G6GJ98_9FLAO</name>
<sequence length="180" mass="21729">MVQAHLQGRQIFKFGLLTRKNNKKNLKIWLVFNRMVWDCFQPYYSYTNPLATSYTKMNRTIFLLFLTANLTCFSQTQLEMNKVANHEYENAKIELEKTYQKVLMQYDQNRIFIRNLKKSQRKWLKYRNAQLKLRYPKQASEMYGSSFAMCRIILLNKLTKERSETLNRFLTKNIDGDICY</sequence>
<evidence type="ECO:0000259" key="1">
    <source>
        <dbReference type="Pfam" id="PF07007"/>
    </source>
</evidence>
<keyword evidence="3" id="KW-1185">Reference proteome</keyword>
<dbReference type="KEGG" id="mgel:G5B37_03355"/>
<dbReference type="InterPro" id="IPR009739">
    <property type="entry name" value="LprI-like_N"/>
</dbReference>
<protein>
    <submittedName>
        <fullName evidence="2">DUF1311 domain-containing protein</fullName>
    </submittedName>
</protein>
<accession>A0A6G6GJ98</accession>
<dbReference type="RefSeq" id="WP_164678662.1">
    <property type="nucleotide sequence ID" value="NZ_CP049057.1"/>
</dbReference>
<dbReference type="Gene3D" id="1.20.1270.180">
    <property type="match status" value="1"/>
</dbReference>
<feature type="domain" description="Lysozyme inhibitor LprI-like N-terminal" evidence="1">
    <location>
        <begin position="75"/>
        <end position="166"/>
    </location>
</feature>
<gene>
    <name evidence="2" type="ORF">G5B37_03355</name>
</gene>
<organism evidence="2 3">
    <name type="scientific">Rasiella rasia</name>
    <dbReference type="NCBI Taxonomy" id="2744027"/>
    <lineage>
        <taxon>Bacteria</taxon>
        <taxon>Pseudomonadati</taxon>
        <taxon>Bacteroidota</taxon>
        <taxon>Flavobacteriia</taxon>
        <taxon>Flavobacteriales</taxon>
        <taxon>Flavobacteriaceae</taxon>
        <taxon>Rasiella</taxon>
    </lineage>
</organism>
<dbReference type="Pfam" id="PF07007">
    <property type="entry name" value="LprI"/>
    <property type="match status" value="1"/>
</dbReference>